<reference evidence="1 2" key="1">
    <citation type="journal article" date="2019" name="Int. J. Syst. Evol. Microbiol.">
        <title>The Global Catalogue of Microorganisms (GCM) 10K type strain sequencing project: providing services to taxonomists for standard genome sequencing and annotation.</title>
        <authorList>
            <consortium name="The Broad Institute Genomics Platform"/>
            <consortium name="The Broad Institute Genome Sequencing Center for Infectious Disease"/>
            <person name="Wu L."/>
            <person name="Ma J."/>
        </authorList>
    </citation>
    <scope>NUCLEOTIDE SEQUENCE [LARGE SCALE GENOMIC DNA]</scope>
    <source>
        <strain evidence="1 2">JCM 13249</strain>
    </source>
</reference>
<proteinExistence type="predicted"/>
<evidence type="ECO:0000313" key="1">
    <source>
        <dbReference type="EMBL" id="GAA1774525.1"/>
    </source>
</evidence>
<protein>
    <submittedName>
        <fullName evidence="1">Uncharacterized protein</fullName>
    </submittedName>
</protein>
<comment type="caution">
    <text evidence="1">The sequence shown here is derived from an EMBL/GenBank/DDBJ whole genome shotgun (WGS) entry which is preliminary data.</text>
</comment>
<sequence length="77" mass="8571">MTSKRAHRCAARLRIAAVNSSGDSLRTATMIETMGVSVMVAWRRRVAAAANDCTITRLMETTPYSEMISHGMRSRLR</sequence>
<organism evidence="1 2">
    <name type="scientific">Luedemannella helvata</name>
    <dbReference type="NCBI Taxonomy" id="349315"/>
    <lineage>
        <taxon>Bacteria</taxon>
        <taxon>Bacillati</taxon>
        <taxon>Actinomycetota</taxon>
        <taxon>Actinomycetes</taxon>
        <taxon>Micromonosporales</taxon>
        <taxon>Micromonosporaceae</taxon>
        <taxon>Luedemannella</taxon>
    </lineage>
</organism>
<accession>A0ABN2L4B2</accession>
<dbReference type="EMBL" id="BAAALS010000039">
    <property type="protein sequence ID" value="GAA1774525.1"/>
    <property type="molecule type" value="Genomic_DNA"/>
</dbReference>
<name>A0ABN2L4B2_9ACTN</name>
<dbReference type="Proteomes" id="UP001500655">
    <property type="component" value="Unassembled WGS sequence"/>
</dbReference>
<keyword evidence="2" id="KW-1185">Reference proteome</keyword>
<evidence type="ECO:0000313" key="2">
    <source>
        <dbReference type="Proteomes" id="UP001500655"/>
    </source>
</evidence>
<gene>
    <name evidence="1" type="ORF">GCM10009681_52610</name>
</gene>